<name>A0A371GAR0_MUCPR</name>
<dbReference type="Gene3D" id="2.40.70.10">
    <property type="entry name" value="Acid Proteases"/>
    <property type="match status" value="1"/>
</dbReference>
<dbReference type="PANTHER" id="PTHR35046:SF9">
    <property type="entry name" value="RNA-DIRECTED DNA POLYMERASE"/>
    <property type="match status" value="1"/>
</dbReference>
<keyword evidence="3" id="KW-1185">Reference proteome</keyword>
<organism evidence="2 3">
    <name type="scientific">Mucuna pruriens</name>
    <name type="common">Velvet bean</name>
    <name type="synonym">Dolichos pruriens</name>
    <dbReference type="NCBI Taxonomy" id="157652"/>
    <lineage>
        <taxon>Eukaryota</taxon>
        <taxon>Viridiplantae</taxon>
        <taxon>Streptophyta</taxon>
        <taxon>Embryophyta</taxon>
        <taxon>Tracheophyta</taxon>
        <taxon>Spermatophyta</taxon>
        <taxon>Magnoliopsida</taxon>
        <taxon>eudicotyledons</taxon>
        <taxon>Gunneridae</taxon>
        <taxon>Pentapetalae</taxon>
        <taxon>rosids</taxon>
        <taxon>fabids</taxon>
        <taxon>Fabales</taxon>
        <taxon>Fabaceae</taxon>
        <taxon>Papilionoideae</taxon>
        <taxon>50 kb inversion clade</taxon>
        <taxon>NPAAA clade</taxon>
        <taxon>indigoferoid/millettioid clade</taxon>
        <taxon>Phaseoleae</taxon>
        <taxon>Mucuna</taxon>
    </lineage>
</organism>
<evidence type="ECO:0000313" key="3">
    <source>
        <dbReference type="Proteomes" id="UP000257109"/>
    </source>
</evidence>
<dbReference type="InterPro" id="IPR021109">
    <property type="entry name" value="Peptidase_aspartic_dom_sf"/>
</dbReference>
<dbReference type="PANTHER" id="PTHR35046">
    <property type="entry name" value="ZINC KNUCKLE (CCHC-TYPE) FAMILY PROTEIN"/>
    <property type="match status" value="1"/>
</dbReference>
<dbReference type="EMBL" id="QJKJ01006163">
    <property type="protein sequence ID" value="RDX87650.1"/>
    <property type="molecule type" value="Genomic_DNA"/>
</dbReference>
<feature type="non-terminal residue" evidence="2">
    <location>
        <position position="1"/>
    </location>
</feature>
<dbReference type="Proteomes" id="UP000257109">
    <property type="component" value="Unassembled WGS sequence"/>
</dbReference>
<proteinExistence type="predicted"/>
<protein>
    <submittedName>
        <fullName evidence="2">Uncharacterized protein</fullName>
    </submittedName>
</protein>
<feature type="compositionally biased region" description="Basic and acidic residues" evidence="1">
    <location>
        <begin position="21"/>
        <end position="45"/>
    </location>
</feature>
<accession>A0A371GAR0</accession>
<comment type="caution">
    <text evidence="2">The sequence shown here is derived from an EMBL/GenBank/DDBJ whole genome shotgun (WGS) entry which is preliminary data.</text>
</comment>
<evidence type="ECO:0000256" key="1">
    <source>
        <dbReference type="SAM" id="MobiDB-lite"/>
    </source>
</evidence>
<dbReference type="CDD" id="cd00303">
    <property type="entry name" value="retropepsin_like"/>
    <property type="match status" value="1"/>
</dbReference>
<evidence type="ECO:0000313" key="2">
    <source>
        <dbReference type="EMBL" id="RDX87650.1"/>
    </source>
</evidence>
<dbReference type="OrthoDB" id="1747743at2759"/>
<feature type="region of interest" description="Disordered" evidence="1">
    <location>
        <begin position="1"/>
        <end position="64"/>
    </location>
</feature>
<feature type="compositionally biased region" description="Polar residues" evidence="1">
    <location>
        <begin position="46"/>
        <end position="59"/>
    </location>
</feature>
<reference evidence="2" key="1">
    <citation type="submission" date="2018-05" db="EMBL/GenBank/DDBJ databases">
        <title>Draft genome of Mucuna pruriens seed.</title>
        <authorList>
            <person name="Nnadi N.E."/>
            <person name="Vos R."/>
            <person name="Hasami M.H."/>
            <person name="Devisetty U.K."/>
            <person name="Aguiy J.C."/>
        </authorList>
    </citation>
    <scope>NUCLEOTIDE SEQUENCE [LARGE SCALE GENOMIC DNA]</scope>
    <source>
        <strain evidence="2">JCA_2017</strain>
    </source>
</reference>
<sequence length="246" mass="28565">MKITRRSTSRKSFVGASCWKGNDREKEKARREKKMTVKEDGEVESKSSLGEVTTSSEAETLSDDSHYEGDLGVVRRLMNSHMGEETETQRENIIHFRCLILRNLCSMMIDGESCVNASSERLVKKLSLPIIVHPNPYKLQWLSEKGEFLVDKHAEVTFTLGNYEDKVVSDVVPMKATHLLLGRPWHFDKKVIHDGVTNRFTFVHMGKGLCLKFCLQERHKRIKNKMKVKRENGRKIKRKIRKKEYE</sequence>
<dbReference type="AlphaFoldDB" id="A0A371GAR0"/>
<gene>
    <name evidence="2" type="ORF">CR513_30850</name>
</gene>